<dbReference type="EMBL" id="JBHTKK010000020">
    <property type="protein sequence ID" value="MFD1067265.1"/>
    <property type="molecule type" value="Genomic_DNA"/>
</dbReference>
<sequence length="44" mass="5162">MATIIRQLLPSDKKSMEDMHTGITDDYILRIFETLCTIRFLAFL</sequence>
<dbReference type="Proteomes" id="UP001597041">
    <property type="component" value="Unassembled WGS sequence"/>
</dbReference>
<proteinExistence type="predicted"/>
<name>A0ABW3NL36_9BACI</name>
<evidence type="ECO:0000313" key="1">
    <source>
        <dbReference type="EMBL" id="MFD1067265.1"/>
    </source>
</evidence>
<accession>A0ABW3NL36</accession>
<protein>
    <submittedName>
        <fullName evidence="1">Uncharacterized protein</fullName>
    </submittedName>
</protein>
<organism evidence="1 2">
    <name type="scientific">Oceanobacillus locisalsi</name>
    <dbReference type="NCBI Taxonomy" id="546107"/>
    <lineage>
        <taxon>Bacteria</taxon>
        <taxon>Bacillati</taxon>
        <taxon>Bacillota</taxon>
        <taxon>Bacilli</taxon>
        <taxon>Bacillales</taxon>
        <taxon>Bacillaceae</taxon>
        <taxon>Oceanobacillus</taxon>
    </lineage>
</organism>
<gene>
    <name evidence="1" type="ORF">ACFQ19_14740</name>
</gene>
<evidence type="ECO:0000313" key="2">
    <source>
        <dbReference type="Proteomes" id="UP001597041"/>
    </source>
</evidence>
<dbReference type="RefSeq" id="WP_379593408.1">
    <property type="nucleotide sequence ID" value="NZ_JBHTKK010000020.1"/>
</dbReference>
<keyword evidence="2" id="KW-1185">Reference proteome</keyword>
<comment type="caution">
    <text evidence="1">The sequence shown here is derived from an EMBL/GenBank/DDBJ whole genome shotgun (WGS) entry which is preliminary data.</text>
</comment>
<reference evidence="2" key="1">
    <citation type="journal article" date="2019" name="Int. J. Syst. Evol. Microbiol.">
        <title>The Global Catalogue of Microorganisms (GCM) 10K type strain sequencing project: providing services to taxonomists for standard genome sequencing and annotation.</title>
        <authorList>
            <consortium name="The Broad Institute Genomics Platform"/>
            <consortium name="The Broad Institute Genome Sequencing Center for Infectious Disease"/>
            <person name="Wu L."/>
            <person name="Ma J."/>
        </authorList>
    </citation>
    <scope>NUCLEOTIDE SEQUENCE [LARGE SCALE GENOMIC DNA]</scope>
    <source>
        <strain evidence="2">CCUG 56608</strain>
    </source>
</reference>